<dbReference type="SUPFAM" id="SSF53335">
    <property type="entry name" value="S-adenosyl-L-methionine-dependent methyltransferases"/>
    <property type="match status" value="1"/>
</dbReference>
<sequence length="264" mass="28007">MMAREEQARPDGHTIDAFHRGRFWLVQPAKGGHRAGMDAMMLAASVPSGFSGRLADFGAGAGAAGLAVLSRCPTAQAVLVERAPEMAACAEATLAHRGNAHLAARAAVLTADVALTGKARHMAGLEDNTFEYVIMNPPFNAEADRATPAELRRQAHVMEDGLFGNWLRSAAAVIRPRGGVSVIARPESLPAILEAMEGRFGSVEIKAIHPREDQAAIRIVVRATYGARGKLMLCPPLVLHEAGSGRPLHQSDQIINGVESLFGD</sequence>
<keyword evidence="1 4" id="KW-0489">Methyltransferase</keyword>
<dbReference type="EMBL" id="JACHEU010000001">
    <property type="protein sequence ID" value="MBB6012164.1"/>
    <property type="molecule type" value="Genomic_DNA"/>
</dbReference>
<keyword evidence="5" id="KW-1185">Reference proteome</keyword>
<dbReference type="AlphaFoldDB" id="A0A7W9S2J7"/>
<proteinExistence type="predicted"/>
<dbReference type="PANTHER" id="PTHR47739:SF1">
    <property type="entry name" value="TRNA1(VAL) (ADENINE(37)-N6)-METHYLTRANSFERASE"/>
    <property type="match status" value="1"/>
</dbReference>
<dbReference type="PROSITE" id="PS00092">
    <property type="entry name" value="N6_MTASE"/>
    <property type="match status" value="1"/>
</dbReference>
<comment type="caution">
    <text evidence="4">The sequence shown here is derived from an EMBL/GenBank/DDBJ whole genome shotgun (WGS) entry which is preliminary data.</text>
</comment>
<dbReference type="RefSeq" id="WP_246374528.1">
    <property type="nucleotide sequence ID" value="NZ_JACHEU010000001.1"/>
</dbReference>
<reference evidence="4 5" key="1">
    <citation type="submission" date="2020-08" db="EMBL/GenBank/DDBJ databases">
        <title>Genomic Encyclopedia of Type Strains, Phase IV (KMG-IV): sequencing the most valuable type-strain genomes for metagenomic binning, comparative biology and taxonomic classification.</title>
        <authorList>
            <person name="Goeker M."/>
        </authorList>
    </citation>
    <scope>NUCLEOTIDE SEQUENCE [LARGE SCALE GENOMIC DNA]</scope>
    <source>
        <strain evidence="4 5">DSM 11099</strain>
    </source>
</reference>
<feature type="domain" description="Methyltransferase small" evidence="3">
    <location>
        <begin position="41"/>
        <end position="146"/>
    </location>
</feature>
<dbReference type="InterPro" id="IPR007848">
    <property type="entry name" value="Small_mtfrase_dom"/>
</dbReference>
<dbReference type="GO" id="GO:0008170">
    <property type="term" value="F:N-methyltransferase activity"/>
    <property type="evidence" value="ECO:0007669"/>
    <property type="project" value="UniProtKB-ARBA"/>
</dbReference>
<name>A0A7W9S2J7_9HYPH</name>
<accession>A0A7W9S2J7</accession>
<evidence type="ECO:0000259" key="3">
    <source>
        <dbReference type="Pfam" id="PF05175"/>
    </source>
</evidence>
<dbReference type="Gene3D" id="3.40.50.150">
    <property type="entry name" value="Vaccinia Virus protein VP39"/>
    <property type="match status" value="1"/>
</dbReference>
<keyword evidence="1 4" id="KW-0808">Transferase</keyword>
<dbReference type="InterPro" id="IPR029063">
    <property type="entry name" value="SAM-dependent_MTases_sf"/>
</dbReference>
<dbReference type="InterPro" id="IPR050210">
    <property type="entry name" value="tRNA_Adenine-N(6)_MTase"/>
</dbReference>
<protein>
    <submittedName>
        <fullName evidence="4">tRNA1(Val) A37 N6-methylase TrmN6</fullName>
    </submittedName>
</protein>
<dbReference type="GO" id="GO:0008757">
    <property type="term" value="F:S-adenosylmethionine-dependent methyltransferase activity"/>
    <property type="evidence" value="ECO:0007669"/>
    <property type="project" value="UniProtKB-ARBA"/>
</dbReference>
<keyword evidence="2" id="KW-0949">S-adenosyl-L-methionine</keyword>
<evidence type="ECO:0000256" key="2">
    <source>
        <dbReference type="ARBA" id="ARBA00022691"/>
    </source>
</evidence>
<organism evidence="4 5">
    <name type="scientific">Aquamicrobium lusatiense</name>
    <dbReference type="NCBI Taxonomy" id="89772"/>
    <lineage>
        <taxon>Bacteria</taxon>
        <taxon>Pseudomonadati</taxon>
        <taxon>Pseudomonadota</taxon>
        <taxon>Alphaproteobacteria</taxon>
        <taxon>Hyphomicrobiales</taxon>
        <taxon>Phyllobacteriaceae</taxon>
        <taxon>Aquamicrobium</taxon>
    </lineage>
</organism>
<dbReference type="InterPro" id="IPR002052">
    <property type="entry name" value="DNA_methylase_N6_adenine_CS"/>
</dbReference>
<evidence type="ECO:0000256" key="1">
    <source>
        <dbReference type="ARBA" id="ARBA00022603"/>
    </source>
</evidence>
<dbReference type="PANTHER" id="PTHR47739">
    <property type="entry name" value="TRNA1(VAL) (ADENINE(37)-N6)-METHYLTRANSFERASE"/>
    <property type="match status" value="1"/>
</dbReference>
<dbReference type="GO" id="GO:0003676">
    <property type="term" value="F:nucleic acid binding"/>
    <property type="evidence" value="ECO:0007669"/>
    <property type="project" value="InterPro"/>
</dbReference>
<dbReference type="Proteomes" id="UP000533306">
    <property type="component" value="Unassembled WGS sequence"/>
</dbReference>
<dbReference type="GO" id="GO:0032259">
    <property type="term" value="P:methylation"/>
    <property type="evidence" value="ECO:0007669"/>
    <property type="project" value="UniProtKB-KW"/>
</dbReference>
<dbReference type="Pfam" id="PF05175">
    <property type="entry name" value="MTS"/>
    <property type="match status" value="1"/>
</dbReference>
<gene>
    <name evidence="4" type="ORF">HNR59_001509</name>
</gene>
<evidence type="ECO:0000313" key="4">
    <source>
        <dbReference type="EMBL" id="MBB6012164.1"/>
    </source>
</evidence>
<evidence type="ECO:0000313" key="5">
    <source>
        <dbReference type="Proteomes" id="UP000533306"/>
    </source>
</evidence>